<evidence type="ECO:0000256" key="2">
    <source>
        <dbReference type="ARBA" id="ARBA00022475"/>
    </source>
</evidence>
<dbReference type="RefSeq" id="WP_053085528.1">
    <property type="nucleotide sequence ID" value="NZ_CGIG01000001.1"/>
</dbReference>
<comment type="subcellular location">
    <subcellularLocation>
        <location evidence="1">Cell membrane</location>
        <topology evidence="1">Multi-pass membrane protein</topology>
    </subcellularLocation>
</comment>
<protein>
    <submittedName>
        <fullName evidence="8">Flp pilus assembly protein TadB</fullName>
    </submittedName>
</protein>
<feature type="transmembrane region" description="Helical" evidence="6">
    <location>
        <begin position="268"/>
        <end position="292"/>
    </location>
</feature>
<feature type="transmembrane region" description="Helical" evidence="6">
    <location>
        <begin position="304"/>
        <end position="323"/>
    </location>
</feature>
<dbReference type="PANTHER" id="PTHR35007:SF1">
    <property type="entry name" value="PILUS ASSEMBLY PROTEIN"/>
    <property type="match status" value="1"/>
</dbReference>
<reference evidence="9" key="1">
    <citation type="submission" date="2015-01" db="EMBL/GenBank/DDBJ databases">
        <authorList>
            <person name="Paterson Steve"/>
        </authorList>
    </citation>
    <scope>NUCLEOTIDE SEQUENCE [LARGE SCALE GENOMIC DNA]</scope>
    <source>
        <strain evidence="9">OBR1</strain>
    </source>
</reference>
<feature type="transmembrane region" description="Helical" evidence="6">
    <location>
        <begin position="97"/>
        <end position="117"/>
    </location>
</feature>
<evidence type="ECO:0000313" key="9">
    <source>
        <dbReference type="Proteomes" id="UP000044377"/>
    </source>
</evidence>
<keyword evidence="9" id="KW-1185">Reference proteome</keyword>
<keyword evidence="2" id="KW-1003">Cell membrane</keyword>
<dbReference type="STRING" id="1109412.BN1221_02865"/>
<feature type="domain" description="Type II secretion system protein GspF" evidence="7">
    <location>
        <begin position="162"/>
        <end position="284"/>
    </location>
</feature>
<feature type="transmembrane region" description="Helical" evidence="6">
    <location>
        <begin position="6"/>
        <end position="29"/>
    </location>
</feature>
<dbReference type="PANTHER" id="PTHR35007">
    <property type="entry name" value="INTEGRAL MEMBRANE PROTEIN-RELATED"/>
    <property type="match status" value="1"/>
</dbReference>
<gene>
    <name evidence="8" type="ORF">BN1221_02865</name>
</gene>
<keyword evidence="5 6" id="KW-0472">Membrane</keyword>
<sequence>MSTVDVVTIICFAFALLIGLAIIVLMDVLRRRSAVRIRQRLKEITGLSRHVSRQKILQDLERAQTEARRYRRRKAMGTLGYYFNRLDTVGGHQGSRVLFGAVLATLLLMILLLFLGFIPVTWWSVPAALLLAPLAVAVFLYRRQVARFQVRFLSQLSDAMDSITRASQAGIPVVQSIRNVGEHFNAPLGPEFRRMGDSLLLGNDIQEVMDDAVLRIELPDFAFFAVCLSLQRDTGGSLVEALDNLSGIIRARRDLRLKTKAMTAEGRLSGMVLTMLPFFIAGALFVLNPNYISVLFETPTGQNLLWAAGIMLLLGVISIRKIASMEV</sequence>
<organism evidence="8 9">
    <name type="scientific">Brenneria goodwinii</name>
    <dbReference type="NCBI Taxonomy" id="1109412"/>
    <lineage>
        <taxon>Bacteria</taxon>
        <taxon>Pseudomonadati</taxon>
        <taxon>Pseudomonadota</taxon>
        <taxon>Gammaproteobacteria</taxon>
        <taxon>Enterobacterales</taxon>
        <taxon>Pectobacteriaceae</taxon>
        <taxon>Brenneria</taxon>
    </lineage>
</organism>
<feature type="transmembrane region" description="Helical" evidence="6">
    <location>
        <begin position="123"/>
        <end position="141"/>
    </location>
</feature>
<proteinExistence type="predicted"/>
<name>A0A0G4JWX2_9GAMM</name>
<dbReference type="Proteomes" id="UP000044377">
    <property type="component" value="Unassembled WGS sequence"/>
</dbReference>
<dbReference type="Pfam" id="PF00482">
    <property type="entry name" value="T2SSF"/>
    <property type="match status" value="1"/>
</dbReference>
<dbReference type="EMBL" id="CGIG01000001">
    <property type="protein sequence ID" value="CPR17816.1"/>
    <property type="molecule type" value="Genomic_DNA"/>
</dbReference>
<dbReference type="Gene3D" id="1.20.81.30">
    <property type="entry name" value="Type II secretion system (T2SS), domain F"/>
    <property type="match status" value="1"/>
</dbReference>
<keyword evidence="4 6" id="KW-1133">Transmembrane helix</keyword>
<accession>A0A0G4JWX2</accession>
<evidence type="ECO:0000256" key="6">
    <source>
        <dbReference type="SAM" id="Phobius"/>
    </source>
</evidence>
<dbReference type="InterPro" id="IPR018076">
    <property type="entry name" value="T2SS_GspF_dom"/>
</dbReference>
<dbReference type="AlphaFoldDB" id="A0A0G4JWX2"/>
<keyword evidence="3 6" id="KW-0812">Transmembrane</keyword>
<dbReference type="OrthoDB" id="5611741at2"/>
<dbReference type="InterPro" id="IPR042094">
    <property type="entry name" value="T2SS_GspF_sf"/>
</dbReference>
<evidence type="ECO:0000313" key="8">
    <source>
        <dbReference type="EMBL" id="CPR17816.1"/>
    </source>
</evidence>
<evidence type="ECO:0000256" key="1">
    <source>
        <dbReference type="ARBA" id="ARBA00004651"/>
    </source>
</evidence>
<dbReference type="GO" id="GO:0005886">
    <property type="term" value="C:plasma membrane"/>
    <property type="evidence" value="ECO:0007669"/>
    <property type="project" value="UniProtKB-SubCell"/>
</dbReference>
<evidence type="ECO:0000256" key="3">
    <source>
        <dbReference type="ARBA" id="ARBA00022692"/>
    </source>
</evidence>
<evidence type="ECO:0000259" key="7">
    <source>
        <dbReference type="Pfam" id="PF00482"/>
    </source>
</evidence>
<evidence type="ECO:0000256" key="4">
    <source>
        <dbReference type="ARBA" id="ARBA00022989"/>
    </source>
</evidence>
<evidence type="ECO:0000256" key="5">
    <source>
        <dbReference type="ARBA" id="ARBA00023136"/>
    </source>
</evidence>